<gene>
    <name evidence="1" type="ordered locus">KPK_2930</name>
</gene>
<dbReference type="BioCyc" id="KPNE507522:GI0B-2918-MONOMER"/>
<sequence length="38" mass="4369">MVPGSNIYLNFSLRPDNPLIQRDKTPFIAIEIIVLTLR</sequence>
<proteinExistence type="predicted"/>
<dbReference type="KEGG" id="kpe:KPK_2930"/>
<accession>B5XRD3</accession>
<dbReference type="HOGENOM" id="CLU_3328953_0_0_6"/>
<name>B5XRD3_KLEV3</name>
<reference evidence="1 2" key="1">
    <citation type="journal article" date="2008" name="PLoS Genet.">
        <title>Complete genome sequence of the N2-fixing broad host range endophyte Klebsiella pneumoniae 342 and virulence predictions verified in mice.</title>
        <authorList>
            <person name="Fouts D.E."/>
            <person name="Tyler H.L."/>
            <person name="DeBoy R.T."/>
            <person name="Daugherty S."/>
            <person name="Ren Q."/>
            <person name="Badger J.H."/>
            <person name="Durkin A.S."/>
            <person name="Huot H."/>
            <person name="Shrivastava S."/>
            <person name="Kothari S."/>
            <person name="Dodson R.J."/>
            <person name="Mohamoud Y."/>
            <person name="Khouri H."/>
            <person name="Roesch L.F."/>
            <person name="Krogfelt K.A."/>
            <person name="Struve C."/>
            <person name="Triplett E.W."/>
            <person name="Methe B.A."/>
        </authorList>
    </citation>
    <scope>NUCLEOTIDE SEQUENCE [LARGE SCALE GENOMIC DNA]</scope>
    <source>
        <strain evidence="1 2">342</strain>
    </source>
</reference>
<dbReference type="Proteomes" id="UP000001734">
    <property type="component" value="Chromosome"/>
</dbReference>
<organism evidence="1 2">
    <name type="scientific">Klebsiella variicola (strain 342)</name>
    <name type="common">Klebsiella pneumoniae</name>
    <dbReference type="NCBI Taxonomy" id="507522"/>
    <lineage>
        <taxon>Bacteria</taxon>
        <taxon>Pseudomonadati</taxon>
        <taxon>Pseudomonadota</taxon>
        <taxon>Gammaproteobacteria</taxon>
        <taxon>Enterobacterales</taxon>
        <taxon>Enterobacteriaceae</taxon>
        <taxon>Klebsiella/Raoultella group</taxon>
        <taxon>Klebsiella</taxon>
        <taxon>Klebsiella pneumoniae complex</taxon>
    </lineage>
</organism>
<evidence type="ECO:0000313" key="1">
    <source>
        <dbReference type="EMBL" id="ACI11806.1"/>
    </source>
</evidence>
<dbReference type="EMBL" id="CP000964">
    <property type="protein sequence ID" value="ACI11806.1"/>
    <property type="molecule type" value="Genomic_DNA"/>
</dbReference>
<dbReference type="AlphaFoldDB" id="B5XRD3"/>
<evidence type="ECO:0000313" key="2">
    <source>
        <dbReference type="Proteomes" id="UP000001734"/>
    </source>
</evidence>
<protein>
    <submittedName>
        <fullName evidence="1">Uncharacterized protein</fullName>
    </submittedName>
</protein>